<dbReference type="Gene3D" id="1.20.58.60">
    <property type="match status" value="1"/>
</dbReference>
<dbReference type="SUPFAM" id="SSF46966">
    <property type="entry name" value="Spectrin repeat"/>
    <property type="match status" value="1"/>
</dbReference>
<evidence type="ECO:0000256" key="1">
    <source>
        <dbReference type="SAM" id="MobiDB-lite"/>
    </source>
</evidence>
<protein>
    <submittedName>
        <fullName evidence="2">Centrosomal protein 68</fullName>
    </submittedName>
</protein>
<feature type="compositionally biased region" description="Polar residues" evidence="1">
    <location>
        <begin position="427"/>
        <end position="437"/>
    </location>
</feature>
<feature type="compositionally biased region" description="Basic and acidic residues" evidence="1">
    <location>
        <begin position="452"/>
        <end position="468"/>
    </location>
</feature>
<feature type="compositionally biased region" description="Basic and acidic residues" evidence="1">
    <location>
        <begin position="355"/>
        <end position="364"/>
    </location>
</feature>
<dbReference type="EMBL" id="HADZ01010669">
    <property type="protein sequence ID" value="SBP74610.1"/>
    <property type="molecule type" value="Transcribed_RNA"/>
</dbReference>
<accession>A0A1A8C7B2</accession>
<proteinExistence type="predicted"/>
<name>A0A1A8C7B2_NOTKA</name>
<evidence type="ECO:0000313" key="2">
    <source>
        <dbReference type="EMBL" id="SBP74610.1"/>
    </source>
</evidence>
<feature type="region of interest" description="Disordered" evidence="1">
    <location>
        <begin position="355"/>
        <end position="388"/>
    </location>
</feature>
<reference evidence="2" key="2">
    <citation type="submission" date="2016-06" db="EMBL/GenBank/DDBJ databases">
        <title>The genome of a short-lived fish provides insights into sex chromosome evolution and the genetic control of aging.</title>
        <authorList>
            <person name="Reichwald K."/>
            <person name="Felder M."/>
            <person name="Petzold A."/>
            <person name="Koch P."/>
            <person name="Groth M."/>
            <person name="Platzer M."/>
        </authorList>
    </citation>
    <scope>NUCLEOTIDE SEQUENCE</scope>
    <source>
        <tissue evidence="2">Brain</tissue>
    </source>
</reference>
<feature type="region of interest" description="Disordered" evidence="1">
    <location>
        <begin position="78"/>
        <end position="115"/>
    </location>
</feature>
<sequence length="659" mass="72624">MAEVSHTEPTGCSQQLPEVQHSRRICGLAQRDQAHTSVTMATTSRHLTDRRYVTRKPLFSKEHVSVLKMAVPKEEKPPAVAVSRTEPPNVKFSTKPGEMEIPTSQSFPHRVTSRPTASIGYPCPRVPGLHARLCQDKPSLASTSNGSKSSLKKVPSSILEFPRLNAPLRSPLTSTVLYPTYTPRSRDSGPCQIQLRLQERCSGRSFPTGNSKGVSVSSYQEDYWACAIPKAQPPSPDRHSAGWNPNKEYEALLDYTYPLRPGHRDSGWDSCELQRDSFLKTNPTLQDSGIDLDPFRSSASLSGLEASENEEEKIRDCSSICTGDRSPDLLVFPRSSDGPLSCTPLSLADLRGLDSGENKVETSSHSRGGSNQQHHAEPSTTSVHSTRGWSRWDRGEADEDFLCLPVQLEELQQLSRQVREVTAQLDRPQQTSLSVNHQPADEEDGAGVGEDNPSHEEDQRVREQRVDEDFSETCRGGLGVCVEPEGGGRCMSSMREVEALVMELCGSNIPAGQKLQEQSDSLLQLVQMFSSHLELLIQQLYGLSERMERLAAPSVDVGSVKSSLTEYQMFQKELSSHRPLTSCVLHAGQHLLSCINTISPFLRDALQLVERQSGTLQTHSDRFFSMILSAVDSLTPPAHSGLAERRTAAYPARISGSSL</sequence>
<organism evidence="2">
    <name type="scientific">Nothobranchius kadleci</name>
    <name type="common">African annual killifish</name>
    <dbReference type="NCBI Taxonomy" id="1051664"/>
    <lineage>
        <taxon>Eukaryota</taxon>
        <taxon>Metazoa</taxon>
        <taxon>Chordata</taxon>
        <taxon>Craniata</taxon>
        <taxon>Vertebrata</taxon>
        <taxon>Euteleostomi</taxon>
        <taxon>Actinopterygii</taxon>
        <taxon>Neopterygii</taxon>
        <taxon>Teleostei</taxon>
        <taxon>Neoteleostei</taxon>
        <taxon>Acanthomorphata</taxon>
        <taxon>Ovalentaria</taxon>
        <taxon>Atherinomorphae</taxon>
        <taxon>Cyprinodontiformes</taxon>
        <taxon>Nothobranchiidae</taxon>
        <taxon>Nothobranchius</taxon>
    </lineage>
</organism>
<feature type="compositionally biased region" description="Polar residues" evidence="1">
    <location>
        <begin position="365"/>
        <end position="388"/>
    </location>
</feature>
<reference evidence="2" key="1">
    <citation type="submission" date="2016-05" db="EMBL/GenBank/DDBJ databases">
        <authorList>
            <person name="Lavstsen T."/>
            <person name="Jespersen J.S."/>
        </authorList>
    </citation>
    <scope>NUCLEOTIDE SEQUENCE</scope>
    <source>
        <tissue evidence="2">Brain</tissue>
    </source>
</reference>
<feature type="region of interest" description="Disordered" evidence="1">
    <location>
        <begin position="422"/>
        <end position="468"/>
    </location>
</feature>
<gene>
    <name evidence="2" type="primary">CEP68</name>
</gene>
<dbReference type="AlphaFoldDB" id="A0A1A8C7B2"/>